<feature type="domain" description="PAS" evidence="9">
    <location>
        <begin position="532"/>
        <end position="582"/>
    </location>
</feature>
<reference evidence="11 12" key="1">
    <citation type="submission" date="2016-01" db="EMBL/GenBank/DDBJ databases">
        <title>Annotation of Pseudomonas oryzihabitans USDA-ARS-USMARC-56511.</title>
        <authorList>
            <person name="Harhay G.P."/>
            <person name="Harhay D.M."/>
            <person name="Smith T.P.L."/>
            <person name="Bono J.L."/>
            <person name="Heaton M.P."/>
            <person name="Clawson M.L."/>
            <person name="Chitko-Mckown C.G."/>
            <person name="Capik S.F."/>
            <person name="DeDonder K.D."/>
            <person name="Apley M.D."/>
            <person name="Lubbers B.V."/>
            <person name="White B.J."/>
            <person name="Larson R.L."/>
        </authorList>
    </citation>
    <scope>NUCLEOTIDE SEQUENCE [LARGE SCALE GENOMIC DNA]</scope>
    <source>
        <strain evidence="11 12">USDA-ARS-USMARC-56511</strain>
    </source>
</reference>
<dbReference type="PROSITE" id="PS50112">
    <property type="entry name" value="PAS"/>
    <property type="match status" value="2"/>
</dbReference>
<dbReference type="InterPro" id="IPR005467">
    <property type="entry name" value="His_kinase_dom"/>
</dbReference>
<evidence type="ECO:0000313" key="11">
    <source>
        <dbReference type="EMBL" id="ALZ84675.1"/>
    </source>
</evidence>
<dbReference type="Pfam" id="PF00989">
    <property type="entry name" value="PAS"/>
    <property type="match status" value="1"/>
</dbReference>
<dbReference type="InterPro" id="IPR003594">
    <property type="entry name" value="HATPase_dom"/>
</dbReference>
<dbReference type="InterPro" id="IPR013767">
    <property type="entry name" value="PAS_fold"/>
</dbReference>
<dbReference type="GO" id="GO:0006355">
    <property type="term" value="P:regulation of DNA-templated transcription"/>
    <property type="evidence" value="ECO:0007669"/>
    <property type="project" value="InterPro"/>
</dbReference>
<evidence type="ECO:0000256" key="4">
    <source>
        <dbReference type="ARBA" id="ARBA00022679"/>
    </source>
</evidence>
<gene>
    <name evidence="11" type="ORF">APT59_10885</name>
</gene>
<evidence type="ECO:0000256" key="2">
    <source>
        <dbReference type="ARBA" id="ARBA00012438"/>
    </source>
</evidence>
<dbReference type="Gene3D" id="2.10.70.100">
    <property type="match status" value="1"/>
</dbReference>
<feature type="domain" description="PAC" evidence="10">
    <location>
        <begin position="195"/>
        <end position="246"/>
    </location>
</feature>
<dbReference type="Pfam" id="PF00072">
    <property type="entry name" value="Response_reg"/>
    <property type="match status" value="1"/>
</dbReference>
<dbReference type="InterPro" id="IPR011006">
    <property type="entry name" value="CheY-like_superfamily"/>
</dbReference>
<dbReference type="InterPro" id="IPR013656">
    <property type="entry name" value="PAS_4"/>
</dbReference>
<dbReference type="Pfam" id="PF02518">
    <property type="entry name" value="HATPase_c"/>
    <property type="match status" value="1"/>
</dbReference>
<dbReference type="SMART" id="SM00387">
    <property type="entry name" value="HATPase_c"/>
    <property type="match status" value="1"/>
</dbReference>
<dbReference type="SUPFAM" id="SSF55874">
    <property type="entry name" value="ATPase domain of HSP90 chaperone/DNA topoisomerase II/histidine kinase"/>
    <property type="match status" value="1"/>
</dbReference>
<feature type="domain" description="Histidine kinase" evidence="7">
    <location>
        <begin position="644"/>
        <end position="868"/>
    </location>
</feature>
<evidence type="ECO:0000259" key="9">
    <source>
        <dbReference type="PROSITE" id="PS50112"/>
    </source>
</evidence>
<dbReference type="SUPFAM" id="SSF52172">
    <property type="entry name" value="CheY-like"/>
    <property type="match status" value="1"/>
</dbReference>
<keyword evidence="5 11" id="KW-0418">Kinase</keyword>
<evidence type="ECO:0000259" key="7">
    <source>
        <dbReference type="PROSITE" id="PS50109"/>
    </source>
</evidence>
<dbReference type="InterPro" id="IPR052162">
    <property type="entry name" value="Sensor_kinase/Photoreceptor"/>
</dbReference>
<dbReference type="CDD" id="cd18161">
    <property type="entry name" value="REC_hyHK_blue-like"/>
    <property type="match status" value="1"/>
</dbReference>
<dbReference type="Gene3D" id="1.10.287.130">
    <property type="match status" value="1"/>
</dbReference>
<dbReference type="Pfam" id="PF08448">
    <property type="entry name" value="PAS_4"/>
    <property type="match status" value="1"/>
</dbReference>
<organism evidence="11 12">
    <name type="scientific">Pseudomonas oryzihabitans</name>
    <dbReference type="NCBI Taxonomy" id="47885"/>
    <lineage>
        <taxon>Bacteria</taxon>
        <taxon>Pseudomonadati</taxon>
        <taxon>Pseudomonadota</taxon>
        <taxon>Gammaproteobacteria</taxon>
        <taxon>Pseudomonadales</taxon>
        <taxon>Pseudomonadaceae</taxon>
        <taxon>Pseudomonas</taxon>
    </lineage>
</organism>
<dbReference type="SMART" id="SM00091">
    <property type="entry name" value="PAS"/>
    <property type="match status" value="5"/>
</dbReference>
<dbReference type="SUPFAM" id="SSF47384">
    <property type="entry name" value="Homodimeric domain of signal transducing histidine kinase"/>
    <property type="match status" value="1"/>
</dbReference>
<keyword evidence="4" id="KW-0808">Transferase</keyword>
<accession>A0A0U4WPP8</accession>
<dbReference type="PROSITE" id="PS50109">
    <property type="entry name" value="HIS_KIN"/>
    <property type="match status" value="1"/>
</dbReference>
<dbReference type="GO" id="GO:0000155">
    <property type="term" value="F:phosphorelay sensor kinase activity"/>
    <property type="evidence" value="ECO:0007669"/>
    <property type="project" value="InterPro"/>
</dbReference>
<dbReference type="Pfam" id="PF00512">
    <property type="entry name" value="HisKA"/>
    <property type="match status" value="1"/>
</dbReference>
<protein>
    <recommendedName>
        <fullName evidence="2">histidine kinase</fullName>
        <ecNumber evidence="2">2.7.13.3</ecNumber>
    </recommendedName>
</protein>
<feature type="domain" description="PAS" evidence="9">
    <location>
        <begin position="375"/>
        <end position="445"/>
    </location>
</feature>
<dbReference type="FunFam" id="3.30.450.20:FF:000099">
    <property type="entry name" value="Sensory box sensor histidine kinase"/>
    <property type="match status" value="1"/>
</dbReference>
<feature type="modified residue" description="4-aspartylphosphate" evidence="6">
    <location>
        <position position="940"/>
    </location>
</feature>
<name>A0A0U4WPP8_9PSED</name>
<evidence type="ECO:0000256" key="5">
    <source>
        <dbReference type="ARBA" id="ARBA00022777"/>
    </source>
</evidence>
<feature type="domain" description="PAC" evidence="10">
    <location>
        <begin position="448"/>
        <end position="500"/>
    </location>
</feature>
<dbReference type="Proteomes" id="UP000064137">
    <property type="component" value="Chromosome"/>
</dbReference>
<dbReference type="EMBL" id="CP013987">
    <property type="protein sequence ID" value="ALZ84675.1"/>
    <property type="molecule type" value="Genomic_DNA"/>
</dbReference>
<dbReference type="CDD" id="cd00130">
    <property type="entry name" value="PAS"/>
    <property type="match status" value="3"/>
</dbReference>
<dbReference type="InterPro" id="IPR036890">
    <property type="entry name" value="HATPase_C_sf"/>
</dbReference>
<dbReference type="PROSITE" id="PS50113">
    <property type="entry name" value="PAC"/>
    <property type="match status" value="2"/>
</dbReference>
<dbReference type="OrthoDB" id="9772100at2"/>
<dbReference type="Pfam" id="PF08447">
    <property type="entry name" value="PAS_3"/>
    <property type="match status" value="2"/>
</dbReference>
<dbReference type="InterPro" id="IPR000014">
    <property type="entry name" value="PAS"/>
</dbReference>
<dbReference type="InterPro" id="IPR000700">
    <property type="entry name" value="PAS-assoc_C"/>
</dbReference>
<dbReference type="PROSITE" id="PS50110">
    <property type="entry name" value="RESPONSE_REGULATORY"/>
    <property type="match status" value="1"/>
</dbReference>
<dbReference type="KEGG" id="por:APT59_10885"/>
<evidence type="ECO:0000313" key="12">
    <source>
        <dbReference type="Proteomes" id="UP000064137"/>
    </source>
</evidence>
<dbReference type="SMART" id="SM00388">
    <property type="entry name" value="HisKA"/>
    <property type="match status" value="1"/>
</dbReference>
<evidence type="ECO:0000256" key="6">
    <source>
        <dbReference type="PROSITE-ProRule" id="PRU00169"/>
    </source>
</evidence>
<dbReference type="InterPro" id="IPR004358">
    <property type="entry name" value="Sig_transdc_His_kin-like_C"/>
</dbReference>
<evidence type="ECO:0000259" key="8">
    <source>
        <dbReference type="PROSITE" id="PS50110"/>
    </source>
</evidence>
<dbReference type="PANTHER" id="PTHR43304">
    <property type="entry name" value="PHYTOCHROME-LIKE PROTEIN CPH1"/>
    <property type="match status" value="1"/>
</dbReference>
<dbReference type="SUPFAM" id="SSF55785">
    <property type="entry name" value="PYP-like sensor domain (PAS domain)"/>
    <property type="match status" value="5"/>
</dbReference>
<dbReference type="InterPro" id="IPR001610">
    <property type="entry name" value="PAC"/>
</dbReference>
<dbReference type="AlphaFoldDB" id="A0A0U4WPP8"/>
<dbReference type="RefSeq" id="WP_059314865.1">
    <property type="nucleotide sequence ID" value="NZ_CP013987.1"/>
</dbReference>
<dbReference type="SMART" id="SM00086">
    <property type="entry name" value="PAC"/>
    <property type="match status" value="3"/>
</dbReference>
<evidence type="ECO:0000259" key="10">
    <source>
        <dbReference type="PROSITE" id="PS50113"/>
    </source>
</evidence>
<dbReference type="EC" id="2.7.13.3" evidence="2"/>
<dbReference type="InterPro" id="IPR001789">
    <property type="entry name" value="Sig_transdc_resp-reg_receiver"/>
</dbReference>
<keyword evidence="3 6" id="KW-0597">Phosphoprotein</keyword>
<dbReference type="PANTHER" id="PTHR43304:SF1">
    <property type="entry name" value="PAC DOMAIN-CONTAINING PROTEIN"/>
    <property type="match status" value="1"/>
</dbReference>
<dbReference type="CDD" id="cd00082">
    <property type="entry name" value="HisKA"/>
    <property type="match status" value="1"/>
</dbReference>
<dbReference type="Gene3D" id="3.40.50.2300">
    <property type="match status" value="1"/>
</dbReference>
<feature type="domain" description="Response regulatory" evidence="8">
    <location>
        <begin position="890"/>
        <end position="1004"/>
    </location>
</feature>
<dbReference type="InterPro" id="IPR036097">
    <property type="entry name" value="HisK_dim/P_sf"/>
</dbReference>
<proteinExistence type="predicted"/>
<dbReference type="Gene3D" id="3.30.565.10">
    <property type="entry name" value="Histidine kinase-like ATPase, C-terminal domain"/>
    <property type="match status" value="1"/>
</dbReference>
<dbReference type="SMART" id="SM00448">
    <property type="entry name" value="REC"/>
    <property type="match status" value="1"/>
</dbReference>
<dbReference type="PRINTS" id="PR00344">
    <property type="entry name" value="BCTRLSENSOR"/>
</dbReference>
<dbReference type="InterPro" id="IPR035965">
    <property type="entry name" value="PAS-like_dom_sf"/>
</dbReference>
<dbReference type="NCBIfam" id="TIGR00229">
    <property type="entry name" value="sensory_box"/>
    <property type="match status" value="3"/>
</dbReference>
<evidence type="ECO:0000256" key="1">
    <source>
        <dbReference type="ARBA" id="ARBA00000085"/>
    </source>
</evidence>
<dbReference type="InterPro" id="IPR003661">
    <property type="entry name" value="HisK_dim/P_dom"/>
</dbReference>
<evidence type="ECO:0000256" key="3">
    <source>
        <dbReference type="ARBA" id="ARBA00022553"/>
    </source>
</evidence>
<comment type="catalytic activity">
    <reaction evidence="1">
        <text>ATP + protein L-histidine = ADP + protein N-phospho-L-histidine.</text>
        <dbReference type="EC" id="2.7.13.3"/>
    </reaction>
</comment>
<sequence length="1023" mass="114416">MSITSLEQQALLQLTSHALVITDRDGRIERWNRGAELLCGWPAAQAQGQLLLELLTVGQGSAFLATAQHQSLVDDHGRGAGWIAVQGSASRWVEVATTALRSADAVLGFAHVLQDRTDQLVSEERVRLAQEVGRVGTFELLPDEARLLVSSGFCQLWGLPERRSYGLDELIRQLHPNDIGSLRTLTATPADDALDYLEYRIRRADTGEERWLGRRGQLMNSQGGGRYLGVCYDITERKRDEAAITERDVWLQELYHGMREGFYTAQAIRDANGLMEDFRFLEVNPIFATLTGIPLDQVLGRTLRQSLPQLEADLLPAYIDFMNSDAEFTQFDILLHLQHEHWYEVRAHKLPGDRFAVLFIDISGHRRQAQELARNEAQLRAIINSIDQMVWATRPDGHHFYFNDRWYEFTGVPEGSTEGEGWANVFHPDDQERTWKVWHHSLSTGEPYHIEYRLRHRSGRYRWVLGRAQPVRDAKGRIEQWFGTCTDIQSIVDAREVLTRSRKELEHQIELRTRERDRMWRISHDLMVICRADGEVKTVNSAATRLLGRRETDLASVQLAELIHPDDQRQVFDTLSCLGRQQGSASLRARLRGRDGSYRVLDWTATAEDDLIYAVGRDVTEQQELQEQLRQAQKMEAVGQLTGGIAHDFNNLLTGIMGSIDMLQRHHKAGRQDKFDQYLHSALSSAQRAAALTQRLLAFSRRQALDLQPIHVNDSVRSMEELLLRSLRGDIVLVLDLNEDLWQALTDGHQLESALLNLVINARDALPHGGTIRIETRNVYLAESGNGLDAVSAGDYVALLVTDDGTGMPPEVVARAFDPFFTTKPIGQGTGLGLSMIYGYAKQSKGHVRLDSVPGKGTIVGLYLPRYLGADVEPPQAAIPAPTPSGAGKTVLVVEDEPVVRQMVVDLLRELGYATLQAEDARAALPLLESQRPIDLLLSDVGLPGMNGRQLAEIARQRRPGLRVLFATGYAEGAHLEGYLDPGMTLITKPFNLDALALRVGETLAADSDGLSAAIPRPQDVDS</sequence>
<dbReference type="Gene3D" id="3.30.450.20">
    <property type="entry name" value="PAS domain"/>
    <property type="match status" value="5"/>
</dbReference>
<dbReference type="InterPro" id="IPR013655">
    <property type="entry name" value="PAS_fold_3"/>
</dbReference>